<dbReference type="RefSeq" id="WP_091643639.1">
    <property type="nucleotide sequence ID" value="NZ_KZ319345.1"/>
</dbReference>
<name>A0A2G1VA39_9GAMM</name>
<dbReference type="Pfam" id="PF09676">
    <property type="entry name" value="TraV"/>
    <property type="match status" value="1"/>
</dbReference>
<gene>
    <name evidence="2" type="ORF">CLH62_20195</name>
</gene>
<dbReference type="PROSITE" id="PS51257">
    <property type="entry name" value="PROKAR_LIPOPROTEIN"/>
    <property type="match status" value="1"/>
</dbReference>
<accession>A0A2G1VA39</accession>
<organism evidence="2 3">
    <name type="scientific">Marinobacter guineae</name>
    <dbReference type="NCBI Taxonomy" id="432303"/>
    <lineage>
        <taxon>Bacteria</taxon>
        <taxon>Pseudomonadati</taxon>
        <taxon>Pseudomonadota</taxon>
        <taxon>Gammaproteobacteria</taxon>
        <taxon>Pseudomonadales</taxon>
        <taxon>Marinobacteraceae</taxon>
        <taxon>Marinobacter</taxon>
    </lineage>
</organism>
<dbReference type="OrthoDB" id="6382557at2"/>
<keyword evidence="3" id="KW-1185">Reference proteome</keyword>
<dbReference type="EMBL" id="NTFI01000013">
    <property type="protein sequence ID" value="PHQ23605.1"/>
    <property type="molecule type" value="Genomic_DNA"/>
</dbReference>
<protein>
    <submittedName>
        <fullName evidence="2">Conjugal transfer protein TraV</fullName>
    </submittedName>
</protein>
<evidence type="ECO:0000313" key="3">
    <source>
        <dbReference type="Proteomes" id="UP000229044"/>
    </source>
</evidence>
<evidence type="ECO:0000256" key="1">
    <source>
        <dbReference type="SAM" id="MobiDB-lite"/>
    </source>
</evidence>
<evidence type="ECO:0000313" key="2">
    <source>
        <dbReference type="EMBL" id="PHQ23605.1"/>
    </source>
</evidence>
<feature type="region of interest" description="Disordered" evidence="1">
    <location>
        <begin position="54"/>
        <end position="110"/>
    </location>
</feature>
<dbReference type="AlphaFoldDB" id="A0A2G1VA39"/>
<dbReference type="InterPro" id="IPR014118">
    <property type="entry name" value="T4SS_TraV"/>
</dbReference>
<proteinExistence type="predicted"/>
<dbReference type="Proteomes" id="UP000229044">
    <property type="component" value="Unassembled WGS sequence"/>
</dbReference>
<reference evidence="2 3" key="1">
    <citation type="submission" date="2017-09" db="EMBL/GenBank/DDBJ databases">
        <title>The draft genome sequences of Marinobacter guineae M3B.</title>
        <authorList>
            <person name="Cao J."/>
        </authorList>
    </citation>
    <scope>NUCLEOTIDE SEQUENCE [LARGE SCALE GENOMIC DNA]</scope>
    <source>
        <strain evidence="2 3">M3B</strain>
    </source>
</reference>
<comment type="caution">
    <text evidence="2">The sequence shown here is derived from an EMBL/GenBank/DDBJ whole genome shotgun (WGS) entry which is preliminary data.</text>
</comment>
<sequence length="196" mass="22228">MKKFTLLLAVSLLGGCSLVPYENEFSCNLQDNFGKCISVEDAYEEAVTGVEKYPHMTRASEQARQARAERKNKLAGSQRVKEQPIAVSTSYDAPTPSHTEDPSFAPPQSAYSGYRDQVYDQLGTMIQAPRTPMIKPPRSVRTMILPYSSELKRNRLYMPRFVYSIVEEPRFVMGQYLYKKPELTDSLIDQVQGSNQ</sequence>